<evidence type="ECO:0000256" key="3">
    <source>
        <dbReference type="ARBA" id="ARBA00001936"/>
    </source>
</evidence>
<evidence type="ECO:0000256" key="8">
    <source>
        <dbReference type="ARBA" id="ARBA00023239"/>
    </source>
</evidence>
<dbReference type="OrthoDB" id="271064at2759"/>
<evidence type="ECO:0000259" key="9">
    <source>
        <dbReference type="Pfam" id="PF00291"/>
    </source>
</evidence>
<evidence type="ECO:0000256" key="4">
    <source>
        <dbReference type="ARBA" id="ARBA00001946"/>
    </source>
</evidence>
<dbReference type="GO" id="GO:0030170">
    <property type="term" value="F:pyridoxal phosphate binding"/>
    <property type="evidence" value="ECO:0007669"/>
    <property type="project" value="InterPro"/>
</dbReference>
<dbReference type="GO" id="GO:0070179">
    <property type="term" value="P:D-serine biosynthetic process"/>
    <property type="evidence" value="ECO:0007669"/>
    <property type="project" value="TreeGrafter"/>
</dbReference>
<evidence type="ECO:0000313" key="10">
    <source>
        <dbReference type="EMBL" id="KAG2219459.1"/>
    </source>
</evidence>
<name>A0A8H7VLX5_9FUNG</name>
<comment type="cofactor">
    <cofactor evidence="4">
        <name>Mg(2+)</name>
        <dbReference type="ChEBI" id="CHEBI:18420"/>
    </cofactor>
</comment>
<dbReference type="Pfam" id="PF00291">
    <property type="entry name" value="PALP"/>
    <property type="match status" value="1"/>
</dbReference>
<dbReference type="PANTHER" id="PTHR43050">
    <property type="entry name" value="SERINE / THREONINE RACEMASE FAMILY MEMBER"/>
    <property type="match status" value="1"/>
</dbReference>
<keyword evidence="6" id="KW-0460">Magnesium</keyword>
<comment type="cofactor">
    <cofactor evidence="1">
        <name>Ca(2+)</name>
        <dbReference type="ChEBI" id="CHEBI:29108"/>
    </cofactor>
</comment>
<reference evidence="10 11" key="1">
    <citation type="submission" date="2020-12" db="EMBL/GenBank/DDBJ databases">
        <title>Metabolic potential, ecology and presence of endohyphal bacteria is reflected in genomic diversity of Mucoromycotina.</title>
        <authorList>
            <person name="Muszewska A."/>
            <person name="Okrasinska A."/>
            <person name="Steczkiewicz K."/>
            <person name="Drgas O."/>
            <person name="Orlowska M."/>
            <person name="Perlinska-Lenart U."/>
            <person name="Aleksandrzak-Piekarczyk T."/>
            <person name="Szatraj K."/>
            <person name="Zielenkiewicz U."/>
            <person name="Pilsyk S."/>
            <person name="Malc E."/>
            <person name="Mieczkowski P."/>
            <person name="Kruszewska J.S."/>
            <person name="Biernat P."/>
            <person name="Pawlowska J."/>
        </authorList>
    </citation>
    <scope>NUCLEOTIDE SEQUENCE [LARGE SCALE GENOMIC DNA]</scope>
    <source>
        <strain evidence="10 11">CBS 142.35</strain>
    </source>
</reference>
<keyword evidence="7" id="KW-0663">Pyridoxal phosphate</keyword>
<dbReference type="PANTHER" id="PTHR43050:SF1">
    <property type="entry name" value="SERINE RACEMASE"/>
    <property type="match status" value="1"/>
</dbReference>
<dbReference type="GO" id="GO:0018114">
    <property type="term" value="F:threonine racemase activity"/>
    <property type="evidence" value="ECO:0007669"/>
    <property type="project" value="TreeGrafter"/>
</dbReference>
<feature type="domain" description="Tryptophan synthase beta chain-like PALP" evidence="9">
    <location>
        <begin position="20"/>
        <end position="317"/>
    </location>
</feature>
<dbReference type="InterPro" id="IPR001926">
    <property type="entry name" value="TrpB-like_PALP"/>
</dbReference>
<dbReference type="EMBL" id="JAEPRB010000178">
    <property type="protein sequence ID" value="KAG2219459.1"/>
    <property type="molecule type" value="Genomic_DNA"/>
</dbReference>
<organism evidence="10 11">
    <name type="scientific">Circinella minor</name>
    <dbReference type="NCBI Taxonomy" id="1195481"/>
    <lineage>
        <taxon>Eukaryota</taxon>
        <taxon>Fungi</taxon>
        <taxon>Fungi incertae sedis</taxon>
        <taxon>Mucoromycota</taxon>
        <taxon>Mucoromycotina</taxon>
        <taxon>Mucoromycetes</taxon>
        <taxon>Mucorales</taxon>
        <taxon>Lichtheimiaceae</taxon>
        <taxon>Circinella</taxon>
    </lineage>
</organism>
<comment type="cofactor">
    <cofactor evidence="3">
        <name>Mn(2+)</name>
        <dbReference type="ChEBI" id="CHEBI:29035"/>
    </cofactor>
</comment>
<evidence type="ECO:0000256" key="6">
    <source>
        <dbReference type="ARBA" id="ARBA00022842"/>
    </source>
</evidence>
<keyword evidence="8" id="KW-0456">Lyase</keyword>
<evidence type="ECO:0000256" key="5">
    <source>
        <dbReference type="ARBA" id="ARBA00010869"/>
    </source>
</evidence>
<dbReference type="GO" id="GO:0030378">
    <property type="term" value="F:serine racemase activity"/>
    <property type="evidence" value="ECO:0007669"/>
    <property type="project" value="TreeGrafter"/>
</dbReference>
<dbReference type="Gene3D" id="3.40.50.1100">
    <property type="match status" value="2"/>
</dbReference>
<dbReference type="InterPro" id="IPR000634">
    <property type="entry name" value="Ser/Thr_deHydtase_PyrdxlP-BS"/>
</dbReference>
<accession>A0A8H7VLX5</accession>
<dbReference type="FunFam" id="3.40.50.1100:FF:000005">
    <property type="entry name" value="Threonine dehydratase catabolic"/>
    <property type="match status" value="1"/>
</dbReference>
<dbReference type="Proteomes" id="UP000646827">
    <property type="component" value="Unassembled WGS sequence"/>
</dbReference>
<dbReference type="GO" id="GO:0003941">
    <property type="term" value="F:L-serine ammonia-lyase activity"/>
    <property type="evidence" value="ECO:0007669"/>
    <property type="project" value="TreeGrafter"/>
</dbReference>
<dbReference type="GO" id="GO:0000287">
    <property type="term" value="F:magnesium ion binding"/>
    <property type="evidence" value="ECO:0007669"/>
    <property type="project" value="TreeGrafter"/>
</dbReference>
<gene>
    <name evidence="10" type="ORF">INT45_008107</name>
</gene>
<dbReference type="CDD" id="cd01562">
    <property type="entry name" value="Thr-dehyd"/>
    <property type="match status" value="1"/>
</dbReference>
<dbReference type="AlphaFoldDB" id="A0A8H7VLX5"/>
<evidence type="ECO:0000256" key="1">
    <source>
        <dbReference type="ARBA" id="ARBA00001913"/>
    </source>
</evidence>
<dbReference type="GO" id="GO:0005524">
    <property type="term" value="F:ATP binding"/>
    <property type="evidence" value="ECO:0007669"/>
    <property type="project" value="TreeGrafter"/>
</dbReference>
<evidence type="ECO:0000313" key="11">
    <source>
        <dbReference type="Proteomes" id="UP000646827"/>
    </source>
</evidence>
<comment type="cofactor">
    <cofactor evidence="2">
        <name>pyridoxal 5'-phosphate</name>
        <dbReference type="ChEBI" id="CHEBI:597326"/>
    </cofactor>
</comment>
<evidence type="ECO:0000256" key="7">
    <source>
        <dbReference type="ARBA" id="ARBA00022898"/>
    </source>
</evidence>
<evidence type="ECO:0000256" key="2">
    <source>
        <dbReference type="ARBA" id="ARBA00001933"/>
    </source>
</evidence>
<dbReference type="InterPro" id="IPR036052">
    <property type="entry name" value="TrpB-like_PALP_sf"/>
</dbReference>
<dbReference type="SUPFAM" id="SSF53686">
    <property type="entry name" value="Tryptophan synthase beta subunit-like PLP-dependent enzymes"/>
    <property type="match status" value="1"/>
</dbReference>
<keyword evidence="11" id="KW-1185">Reference proteome</keyword>
<sequence>MTDTITIEDIQAAAARINVHRTPILTSTSINTLASENAGVPLELFFKCEPLQKTGSFKIRGATNAVELLTDGEATKGVVTHSSGNHAQALAYAARARGIPAYVIMPTTCPQVKKAAVKGYGATVIDCEPTQESREKTAEKIQQETGATFIHPYNNPHVIAGQGTIALEAIAQEQHSFDALIIPVGGGGMLSGNSIATKALSPKTLVFAAEPLEVNDTFQTFTTKERTRNKVGAQSVADGLLTNLGDIAYSVVMKHVDDVFVVTEKEIIQAMQLIWGRMKLCIEPSAAVGLAVVLYNKAFHHRVQKDSIKRIGIILSGGNVDFANAIHLFEKFK</sequence>
<comment type="caution">
    <text evidence="10">The sequence shown here is derived from an EMBL/GenBank/DDBJ whole genome shotgun (WGS) entry which is preliminary data.</text>
</comment>
<proteinExistence type="inferred from homology"/>
<comment type="similarity">
    <text evidence="5">Belongs to the serine/threonine dehydratase family.</text>
</comment>
<protein>
    <recommendedName>
        <fullName evidence="9">Tryptophan synthase beta chain-like PALP domain-containing protein</fullName>
    </recommendedName>
</protein>
<dbReference type="PROSITE" id="PS00165">
    <property type="entry name" value="DEHYDRATASE_SER_THR"/>
    <property type="match status" value="1"/>
</dbReference>